<keyword evidence="4" id="KW-0812">Transmembrane</keyword>
<dbReference type="PANTHER" id="PTHR45333:SF1">
    <property type="entry name" value="CHROMOSOME UNDETERMINED SCAFFOLD_625, WHOLE GENOME SHOTGUN SEQUENCE"/>
    <property type="match status" value="1"/>
</dbReference>
<dbReference type="InterPro" id="IPR019775">
    <property type="entry name" value="WD40_repeat_CS"/>
</dbReference>
<dbReference type="InterPro" id="IPR001680">
    <property type="entry name" value="WD40_rpt"/>
</dbReference>
<feature type="repeat" description="WD" evidence="3">
    <location>
        <begin position="334"/>
        <end position="375"/>
    </location>
</feature>
<dbReference type="InterPro" id="IPR055442">
    <property type="entry name" value="Beta-prop_EML-like_2nd"/>
</dbReference>
<evidence type="ECO:0000313" key="6">
    <source>
        <dbReference type="EMBL" id="CAD8161392.1"/>
    </source>
</evidence>
<dbReference type="PROSITE" id="PS00678">
    <property type="entry name" value="WD_REPEATS_1"/>
    <property type="match status" value="3"/>
</dbReference>
<dbReference type="Pfam" id="PF00400">
    <property type="entry name" value="WD40"/>
    <property type="match status" value="1"/>
</dbReference>
<dbReference type="PROSITE" id="PS50082">
    <property type="entry name" value="WD_REPEATS_2"/>
    <property type="match status" value="5"/>
</dbReference>
<keyword evidence="7" id="KW-1185">Reference proteome</keyword>
<dbReference type="Proteomes" id="UP000683925">
    <property type="component" value="Unassembled WGS sequence"/>
</dbReference>
<feature type="repeat" description="WD" evidence="3">
    <location>
        <begin position="376"/>
        <end position="417"/>
    </location>
</feature>
<evidence type="ECO:0000259" key="5">
    <source>
        <dbReference type="Pfam" id="PF23414"/>
    </source>
</evidence>
<feature type="repeat" description="WD" evidence="3">
    <location>
        <begin position="418"/>
        <end position="459"/>
    </location>
</feature>
<dbReference type="PANTHER" id="PTHR45333">
    <property type="entry name" value="MEMBRANE PROTEIN-RELATED"/>
    <property type="match status" value="1"/>
</dbReference>
<comment type="caution">
    <text evidence="6">The sequence shown here is derived from an EMBL/GenBank/DDBJ whole genome shotgun (WGS) entry which is preliminary data.</text>
</comment>
<feature type="transmembrane region" description="Helical" evidence="4">
    <location>
        <begin position="513"/>
        <end position="535"/>
    </location>
</feature>
<keyword evidence="4" id="KW-0472">Membrane</keyword>
<feature type="transmembrane region" description="Helical" evidence="4">
    <location>
        <begin position="602"/>
        <end position="625"/>
    </location>
</feature>
<evidence type="ECO:0000256" key="4">
    <source>
        <dbReference type="SAM" id="Phobius"/>
    </source>
</evidence>
<dbReference type="OrthoDB" id="427368at2759"/>
<protein>
    <recommendedName>
        <fullName evidence="5">EML-like second beta-propeller domain-containing protein</fullName>
    </recommendedName>
</protein>
<name>A0A8S1UCI2_PAROT</name>
<feature type="transmembrane region" description="Helical" evidence="4">
    <location>
        <begin position="555"/>
        <end position="577"/>
    </location>
</feature>
<evidence type="ECO:0000256" key="2">
    <source>
        <dbReference type="ARBA" id="ARBA00022737"/>
    </source>
</evidence>
<dbReference type="FunFam" id="2.160.20.80:FF:000011">
    <property type="entry name" value="Uncharacterized protein"/>
    <property type="match status" value="1"/>
</dbReference>
<proteinExistence type="predicted"/>
<dbReference type="AlphaFoldDB" id="A0A8S1UCI2"/>
<dbReference type="CDD" id="cd00200">
    <property type="entry name" value="WD40"/>
    <property type="match status" value="1"/>
</dbReference>
<reference evidence="6" key="1">
    <citation type="submission" date="2021-01" db="EMBL/GenBank/DDBJ databases">
        <authorList>
            <consortium name="Genoscope - CEA"/>
            <person name="William W."/>
        </authorList>
    </citation>
    <scope>NUCLEOTIDE SEQUENCE</scope>
</reference>
<dbReference type="Pfam" id="PF23414">
    <property type="entry name" value="Beta-prop_EML_2"/>
    <property type="match status" value="1"/>
</dbReference>
<dbReference type="EMBL" id="CAJJDP010000040">
    <property type="protein sequence ID" value="CAD8161392.1"/>
    <property type="molecule type" value="Genomic_DNA"/>
</dbReference>
<accession>A0A8S1UCI2</accession>
<dbReference type="SMART" id="SM00320">
    <property type="entry name" value="WD40"/>
    <property type="match status" value="6"/>
</dbReference>
<keyword evidence="2" id="KW-0677">Repeat</keyword>
<feature type="repeat" description="WD" evidence="3">
    <location>
        <begin position="460"/>
        <end position="501"/>
    </location>
</feature>
<evidence type="ECO:0000313" key="7">
    <source>
        <dbReference type="Proteomes" id="UP000683925"/>
    </source>
</evidence>
<keyword evidence="1 3" id="KW-0853">WD repeat</keyword>
<evidence type="ECO:0000256" key="3">
    <source>
        <dbReference type="PROSITE-ProRule" id="PRU00221"/>
    </source>
</evidence>
<dbReference type="PROSITE" id="PS50294">
    <property type="entry name" value="WD_REPEATS_REGION"/>
    <property type="match status" value="5"/>
</dbReference>
<sequence length="641" mass="74203">MFIFSKQNSVRNIFFIAQNLKAQQERFNIILKNRKWIIQRSKLESCIRFWPFPKRLMIQSSLTSFTFQKKREFKTAQNFFHKIKIKSLQKQKDKNQKIYLYLVKIRLSRDRRTLREQMEILKKIRDHEFNKQNYSIDDYDESKKKLIIKISWDKKIIEFLKFLVHLTALDERYTQCGSNSLNLLVQMKVDVREQNFENIRIRNTSLFGGNFVRCNFNGSEFDNVDISGMNMNQAQLFNCKWKNIKIHELNKLDGHGGFVYSVQFSPDSKSLASCNDDNSIILWVVKTGKVKFIIKDKKEVKQICFSPNNTTLAFISGKFVYLWNLKSRKQIKKLDGHSNDVSSICFSPNGTILATGSGDNSICLWDVKIGQQKAKLDNHQYAVYSICFSPDGTTLASGIGDNSIWLWDFKTGQQKAKLDGHQYEVCSICFSPNGTILATGSGDNSICLWHVKTGQLKAKLDGHSNTVYSICFSPDGATLASGSSDNSVRLWDVETGQQKAQLNGHSGTVIQSVSLLMVLYWRLVVQITLSVYGMLRQDNKKPNQMVIHHQFIQFVTLLMVLHQHLVVMITLFVYGMLRQDNKTYLQIIVIKMLQQNLTLQKFIIIFFQTVVLIFHCSQLPLILLFQKFLKIPIQMLKDLQF</sequence>
<keyword evidence="4" id="KW-1133">Transmembrane helix</keyword>
<gene>
    <name evidence="6" type="ORF">POCTA_138.1.T0400002</name>
</gene>
<feature type="domain" description="EML-like second beta-propeller" evidence="5">
    <location>
        <begin position="348"/>
        <end position="501"/>
    </location>
</feature>
<feature type="repeat" description="WD" evidence="3">
    <location>
        <begin position="252"/>
        <end position="293"/>
    </location>
</feature>
<evidence type="ECO:0000256" key="1">
    <source>
        <dbReference type="ARBA" id="ARBA00022574"/>
    </source>
</evidence>
<organism evidence="6 7">
    <name type="scientific">Paramecium octaurelia</name>
    <dbReference type="NCBI Taxonomy" id="43137"/>
    <lineage>
        <taxon>Eukaryota</taxon>
        <taxon>Sar</taxon>
        <taxon>Alveolata</taxon>
        <taxon>Ciliophora</taxon>
        <taxon>Intramacronucleata</taxon>
        <taxon>Oligohymenophorea</taxon>
        <taxon>Peniculida</taxon>
        <taxon>Parameciidae</taxon>
        <taxon>Paramecium</taxon>
    </lineage>
</organism>